<dbReference type="RefSeq" id="WP_070230169.1">
    <property type="nucleotide sequence ID" value="NZ_BJYO01000002.1"/>
</dbReference>
<dbReference type="GO" id="GO:0071111">
    <property type="term" value="F:cyclic-guanylate-specific phosphodiesterase activity"/>
    <property type="evidence" value="ECO:0007669"/>
    <property type="project" value="InterPro"/>
</dbReference>
<gene>
    <name evidence="1" type="ORF">DFP99_0548</name>
</gene>
<organism evidence="1 2">
    <name type="scientific">Weissella soli</name>
    <dbReference type="NCBI Taxonomy" id="155866"/>
    <lineage>
        <taxon>Bacteria</taxon>
        <taxon>Bacillati</taxon>
        <taxon>Bacillota</taxon>
        <taxon>Bacilli</taxon>
        <taxon>Lactobacillales</taxon>
        <taxon>Lactobacillaceae</taxon>
        <taxon>Weissella</taxon>
    </lineage>
</organism>
<accession>A0A288Q6D7</accession>
<dbReference type="EMBL" id="QRAS01000001">
    <property type="protein sequence ID" value="RDL12117.1"/>
    <property type="molecule type" value="Genomic_DNA"/>
</dbReference>
<evidence type="ECO:0000313" key="2">
    <source>
        <dbReference type="Proteomes" id="UP000254912"/>
    </source>
</evidence>
<evidence type="ECO:0000313" key="1">
    <source>
        <dbReference type="EMBL" id="RDL12117.1"/>
    </source>
</evidence>
<dbReference type="InterPro" id="IPR035919">
    <property type="entry name" value="EAL_sf"/>
</dbReference>
<dbReference type="SUPFAM" id="SSF141868">
    <property type="entry name" value="EAL domain-like"/>
    <property type="match status" value="1"/>
</dbReference>
<dbReference type="AlphaFoldDB" id="A0A288Q6D7"/>
<dbReference type="GeneID" id="94546115"/>
<dbReference type="Gene3D" id="3.20.20.450">
    <property type="entry name" value="EAL domain"/>
    <property type="match status" value="1"/>
</dbReference>
<dbReference type="PANTHER" id="PTHR33121">
    <property type="entry name" value="CYCLIC DI-GMP PHOSPHODIESTERASE PDEF"/>
    <property type="match status" value="1"/>
</dbReference>
<comment type="caution">
    <text evidence="1">The sequence shown here is derived from an EMBL/GenBank/DDBJ whole genome shotgun (WGS) entry which is preliminary data.</text>
</comment>
<sequence>MIKSEHFYLVFQPIVRVSDQDTFVVEEFEVLLRSIKTRKFPADTFHEILENESKYNKYICWFKSELKQKIQEYPSTKFSVNLDIDQFQFHSTFQFLKYFCQYHDQLIIEITEHTPKNNPELLFALDGILKNIKLCDYKIAIDDYTEGINTFSLYKNHRRYYDRVKITFLGYKSILHILGLVLYVSCMRLFFSKRIEIVVERIDSLRKLKIAKNLSVCLQQGFYFTTDNNIRLSGKGDHHYKPNP</sequence>
<dbReference type="InterPro" id="IPR050706">
    <property type="entry name" value="Cyclic-di-GMP_PDE-like"/>
</dbReference>
<dbReference type="SMART" id="SM00052">
    <property type="entry name" value="EAL"/>
    <property type="match status" value="1"/>
</dbReference>
<dbReference type="Pfam" id="PF00563">
    <property type="entry name" value="EAL"/>
    <property type="match status" value="1"/>
</dbReference>
<keyword evidence="2" id="KW-1185">Reference proteome</keyword>
<dbReference type="PROSITE" id="PS50883">
    <property type="entry name" value="EAL"/>
    <property type="match status" value="1"/>
</dbReference>
<dbReference type="PANTHER" id="PTHR33121:SF71">
    <property type="entry name" value="OXYGEN SENSOR PROTEIN DOSP"/>
    <property type="match status" value="1"/>
</dbReference>
<proteinExistence type="predicted"/>
<dbReference type="KEGG" id="wso:WSWS_00918"/>
<dbReference type="InterPro" id="IPR001633">
    <property type="entry name" value="EAL_dom"/>
</dbReference>
<reference evidence="1 2" key="1">
    <citation type="submission" date="2018-07" db="EMBL/GenBank/DDBJ databases">
        <title>Genomic Encyclopedia of Type Strains, Phase III (KMG-III): the genomes of soil and plant-associated and newly described type strains.</title>
        <authorList>
            <person name="Whitman W."/>
        </authorList>
    </citation>
    <scope>NUCLEOTIDE SEQUENCE [LARGE SCALE GENOMIC DNA]</scope>
    <source>
        <strain evidence="1 2">CECT 7031</strain>
    </source>
</reference>
<name>A0A288Q6D7_9LACO</name>
<dbReference type="Proteomes" id="UP000254912">
    <property type="component" value="Unassembled WGS sequence"/>
</dbReference>
<protein>
    <submittedName>
        <fullName evidence="1">EAL domain-containing protein (Putative c-di-GMP-specific phosphodiesterase class I)</fullName>
    </submittedName>
</protein>